<keyword evidence="5" id="KW-0808">Transferase</keyword>
<dbReference type="PANTHER" id="PTHR12818">
    <property type="entry name" value="TRNA (ADENINE(37)-N6)-METHYLTRANSFERASE"/>
    <property type="match status" value="1"/>
</dbReference>
<dbReference type="InterPro" id="IPR036414">
    <property type="entry name" value="YaeB_N_sf"/>
</dbReference>
<dbReference type="GO" id="GO:0032259">
    <property type="term" value="P:methylation"/>
    <property type="evidence" value="ECO:0007669"/>
    <property type="project" value="UniProtKB-KW"/>
</dbReference>
<protein>
    <submittedName>
        <fullName evidence="5">Putative methyltransferase, YaeB/AF_0241 family</fullName>
    </submittedName>
</protein>
<comment type="similarity">
    <text evidence="2">Belongs to the tRNA methyltransferase O family.</text>
</comment>
<dbReference type="eggNOG" id="COG1720">
    <property type="taxonomic scope" value="Bacteria"/>
</dbReference>
<dbReference type="Pfam" id="PF01980">
    <property type="entry name" value="TrmO_N"/>
    <property type="match status" value="1"/>
</dbReference>
<dbReference type="CDD" id="cd09281">
    <property type="entry name" value="UPF0066"/>
    <property type="match status" value="1"/>
</dbReference>
<sequence>MDMKIEFQAIGTIHTPYLPSLPIPNQPHRDAPGEFWISLNPEHTDGLDSLASFRYITVLFYLDKVSEQSLKINPPFAPELEVGVFASRTPRRPNPIGLSVVELKNIEGHEILISGIDVYNGTPLLDIKPYIKTLDSKADANDGWMDTLPDKEHRLAHFLGLEHEHGHEHDHSGDHAHGHSHDHAHDHSHDHDHKHSLDHDHKHNHKI</sequence>
<organism evidence="5 6">
    <name type="scientific">Desulfitobacterium dichloroeliminans (strain LMG P-21439 / DCA1)</name>
    <dbReference type="NCBI Taxonomy" id="871963"/>
    <lineage>
        <taxon>Bacteria</taxon>
        <taxon>Bacillati</taxon>
        <taxon>Bacillota</taxon>
        <taxon>Clostridia</taxon>
        <taxon>Eubacteriales</taxon>
        <taxon>Desulfitobacteriaceae</taxon>
        <taxon>Desulfitobacterium</taxon>
    </lineage>
</organism>
<dbReference type="EMBL" id="CP003344">
    <property type="protein sequence ID" value="AGA68568.1"/>
    <property type="molecule type" value="Genomic_DNA"/>
</dbReference>
<accession>L0F6K1</accession>
<dbReference type="GO" id="GO:0008168">
    <property type="term" value="F:methyltransferase activity"/>
    <property type="evidence" value="ECO:0007669"/>
    <property type="project" value="UniProtKB-KW"/>
</dbReference>
<proteinExistence type="inferred from homology"/>
<feature type="compositionally biased region" description="Basic and acidic residues" evidence="3">
    <location>
        <begin position="164"/>
        <end position="201"/>
    </location>
</feature>
<dbReference type="SUPFAM" id="SSF118196">
    <property type="entry name" value="YaeB-like"/>
    <property type="match status" value="1"/>
</dbReference>
<dbReference type="Proteomes" id="UP000010797">
    <property type="component" value="Chromosome"/>
</dbReference>
<dbReference type="NCBIfam" id="TIGR00104">
    <property type="entry name" value="tRNA_TsaA"/>
    <property type="match status" value="1"/>
</dbReference>
<evidence type="ECO:0000256" key="2">
    <source>
        <dbReference type="ARBA" id="ARBA00033753"/>
    </source>
</evidence>
<evidence type="ECO:0000313" key="5">
    <source>
        <dbReference type="EMBL" id="AGA68568.1"/>
    </source>
</evidence>
<dbReference type="HOGENOM" id="CLU_013458_2_0_9"/>
<dbReference type="STRING" id="871963.Desdi_1051"/>
<keyword evidence="5" id="KW-0489">Methyltransferase</keyword>
<dbReference type="Gene3D" id="2.40.30.70">
    <property type="entry name" value="YaeB-like"/>
    <property type="match status" value="1"/>
</dbReference>
<feature type="region of interest" description="Disordered" evidence="3">
    <location>
        <begin position="164"/>
        <end position="207"/>
    </location>
</feature>
<evidence type="ECO:0000256" key="3">
    <source>
        <dbReference type="SAM" id="MobiDB-lite"/>
    </source>
</evidence>
<name>L0F6K1_DESDL</name>
<dbReference type="AlphaFoldDB" id="L0F6K1"/>
<dbReference type="KEGG" id="ddl:Desdi_1051"/>
<dbReference type="PANTHER" id="PTHR12818:SF0">
    <property type="entry name" value="TRNA (ADENINE(37)-N6)-METHYLTRANSFERASE"/>
    <property type="match status" value="1"/>
</dbReference>
<evidence type="ECO:0000313" key="6">
    <source>
        <dbReference type="Proteomes" id="UP000010797"/>
    </source>
</evidence>
<gene>
    <name evidence="5" type="ordered locus">Desdi_1051</name>
</gene>
<evidence type="ECO:0000259" key="4">
    <source>
        <dbReference type="PROSITE" id="PS51668"/>
    </source>
</evidence>
<keyword evidence="6" id="KW-1185">Reference proteome</keyword>
<dbReference type="InterPro" id="IPR036413">
    <property type="entry name" value="YaeB-like_sf"/>
</dbReference>
<feature type="domain" description="TsaA-like" evidence="4">
    <location>
        <begin position="7"/>
        <end position="139"/>
    </location>
</feature>
<reference evidence="6" key="1">
    <citation type="submission" date="2012-02" db="EMBL/GenBank/DDBJ databases">
        <title>Complete sequence of Desulfitobacterium dichloroeliminans LMG P-21439.</title>
        <authorList>
            <person name="Lucas S."/>
            <person name="Han J."/>
            <person name="Lapidus A."/>
            <person name="Cheng J.-F."/>
            <person name="Goodwin L."/>
            <person name="Pitluck S."/>
            <person name="Peters L."/>
            <person name="Ovchinnikova G."/>
            <person name="Teshima H."/>
            <person name="Detter J.C."/>
            <person name="Han C."/>
            <person name="Tapia R."/>
            <person name="Land M."/>
            <person name="Hauser L."/>
            <person name="Kyrpides N."/>
            <person name="Ivanova N."/>
            <person name="Pagani I."/>
            <person name="Kruse T."/>
            <person name="de Vos W.M."/>
            <person name="Boon N."/>
            <person name="Smidt H."/>
            <person name="Woyke T."/>
        </authorList>
    </citation>
    <scope>NUCLEOTIDE SEQUENCE [LARGE SCALE GENOMIC DNA]</scope>
    <source>
        <strain evidence="6">LMG P-21439 / DCA1</strain>
    </source>
</reference>
<dbReference type="PROSITE" id="PS51668">
    <property type="entry name" value="TSAA_2"/>
    <property type="match status" value="1"/>
</dbReference>
<dbReference type="InterPro" id="IPR040372">
    <property type="entry name" value="YaeB-like"/>
</dbReference>
<dbReference type="InterPro" id="IPR023370">
    <property type="entry name" value="TrmO-like_N"/>
</dbReference>
<keyword evidence="1" id="KW-0949">S-adenosyl-L-methionine</keyword>
<evidence type="ECO:0000256" key="1">
    <source>
        <dbReference type="ARBA" id="ARBA00022691"/>
    </source>
</evidence>